<keyword evidence="2" id="KW-1185">Reference proteome</keyword>
<reference evidence="1 2" key="1">
    <citation type="submission" date="2019-07" db="EMBL/GenBank/DDBJ databases">
        <title>Whole genome shotgun sequence of Asaia bogorensis NBRC 16594.</title>
        <authorList>
            <person name="Hosoyama A."/>
            <person name="Uohara A."/>
            <person name="Ohji S."/>
            <person name="Ichikawa N."/>
        </authorList>
    </citation>
    <scope>NUCLEOTIDE SEQUENCE [LARGE SCALE GENOMIC DNA]</scope>
    <source>
        <strain evidence="1 2">NBRC 16594</strain>
    </source>
</reference>
<accession>A0AAN4U1Z6</accession>
<organism evidence="1 2">
    <name type="scientific">Asaia bogorensis NBRC 16594</name>
    <dbReference type="NCBI Taxonomy" id="1231624"/>
    <lineage>
        <taxon>Bacteria</taxon>
        <taxon>Pseudomonadati</taxon>
        <taxon>Pseudomonadota</taxon>
        <taxon>Alphaproteobacteria</taxon>
        <taxon>Acetobacterales</taxon>
        <taxon>Acetobacteraceae</taxon>
        <taxon>Asaia</taxon>
    </lineage>
</organism>
<dbReference type="RefSeq" id="WP_062163804.1">
    <property type="nucleotide sequence ID" value="NZ_AP014690.1"/>
</dbReference>
<evidence type="ECO:0000313" key="1">
    <source>
        <dbReference type="EMBL" id="GEL52932.1"/>
    </source>
</evidence>
<name>A0AAN4U1Z6_9PROT</name>
<dbReference type="Proteomes" id="UP000321287">
    <property type="component" value="Unassembled WGS sequence"/>
</dbReference>
<dbReference type="AlphaFoldDB" id="A0AAN4U1Z6"/>
<comment type="caution">
    <text evidence="1">The sequence shown here is derived from an EMBL/GenBank/DDBJ whole genome shotgun (WGS) entry which is preliminary data.</text>
</comment>
<sequence length="442" mass="50360">MAVIFEGDDLVVHEIEGDSQYAVVTFGAADQCHRATDEFFAERPLRIGNIRSIGITTKKVLWFISPEVEQVISLVNDRLSDVENRIIFGYSMGAYPALKWSRRLNAKTVFSMAPKYSLDPDLCDLDPDYIDRYFKDELRGMFIGSEDVGGRIFIVHDPDHRHDTYHVGLIAEKLTAHDVTLIPSFYSEHFIPRAFTGRHKFLRLMDALANGTRETVCHTFAKERRTSLNNVEALFTRTIHHRPDWSFRALLAPTIFVHDNLKPLFEKALDIGRLAHRLSERGSFGRSAICRNLPLIYARYGRNIERSQVLAAGIKRLVPAPLGFHGHILCYDITNHTFIGGDLVGSAPLHRPVILKRFGGHLFFQITIGEETLYLYEHEGDIMLSDEARPSGFHLVKSARNAHHHIRSRLGNLCSHPNGTYELNSKNNLEWEEFSIPSEFPT</sequence>
<dbReference type="InterPro" id="IPR029058">
    <property type="entry name" value="AB_hydrolase_fold"/>
</dbReference>
<protein>
    <recommendedName>
        <fullName evidence="3">Alpha/beta hydrolase</fullName>
    </recommendedName>
</protein>
<dbReference type="KEGG" id="abg:Asbog_00268"/>
<dbReference type="EMBL" id="BJVS01000002">
    <property type="protein sequence ID" value="GEL52932.1"/>
    <property type="molecule type" value="Genomic_DNA"/>
</dbReference>
<evidence type="ECO:0008006" key="3">
    <source>
        <dbReference type="Google" id="ProtNLM"/>
    </source>
</evidence>
<proteinExistence type="predicted"/>
<gene>
    <name evidence="1" type="ORF">ABO01nite_09390</name>
</gene>
<evidence type="ECO:0000313" key="2">
    <source>
        <dbReference type="Proteomes" id="UP000321287"/>
    </source>
</evidence>
<dbReference type="SUPFAM" id="SSF53474">
    <property type="entry name" value="alpha/beta-Hydrolases"/>
    <property type="match status" value="1"/>
</dbReference>
<dbReference type="GeneID" id="78225372"/>